<protein>
    <submittedName>
        <fullName evidence="2">Uncharacterized protein</fullName>
    </submittedName>
</protein>
<proteinExistence type="predicted"/>
<keyword evidence="1" id="KW-1133">Transmembrane helix</keyword>
<dbReference type="RefSeq" id="WP_035124560.1">
    <property type="nucleotide sequence ID" value="NZ_JRHH01000002.1"/>
</dbReference>
<keyword evidence="1" id="KW-0812">Transmembrane</keyword>
<gene>
    <name evidence="2" type="ORF">LG45_03885</name>
</gene>
<name>A0A095SVU4_9FLAO</name>
<reference evidence="2 3" key="1">
    <citation type="submission" date="2014-09" db="EMBL/GenBank/DDBJ databases">
        <title>Whole Genome Shotgun of Flavobacterium aquatile LMG 4008.</title>
        <authorList>
            <person name="Gale A.N."/>
            <person name="Pipes S.E."/>
            <person name="Newman J.D."/>
        </authorList>
    </citation>
    <scope>NUCLEOTIDE SEQUENCE [LARGE SCALE GENOMIC DNA]</scope>
    <source>
        <strain evidence="2 3">LMG 4008</strain>
    </source>
</reference>
<keyword evidence="1" id="KW-0472">Membrane</keyword>
<keyword evidence="3" id="KW-1185">Reference proteome</keyword>
<dbReference type="EMBL" id="JRHH01000002">
    <property type="protein sequence ID" value="KGD68796.1"/>
    <property type="molecule type" value="Genomic_DNA"/>
</dbReference>
<accession>A0A095SVU4</accession>
<evidence type="ECO:0000313" key="2">
    <source>
        <dbReference type="EMBL" id="KGD68796.1"/>
    </source>
</evidence>
<sequence>MKQKLYFFSLIGWSISTLIVLLNLFEIDLVKIIPLLWIVFIGVFISSGSSIFYAKNNSVINDYEYDNNQFLNSGIPLIPFFEKAPNWILGILGISFFSAIIFFSKTFKETDISSSILSSGFFGMSMLFYSTSILIFNRLIEWERNEVD</sequence>
<organism evidence="2 3">
    <name type="scientific">Flavobacterium aquatile LMG 4008 = ATCC 11947</name>
    <dbReference type="NCBI Taxonomy" id="1453498"/>
    <lineage>
        <taxon>Bacteria</taxon>
        <taxon>Pseudomonadati</taxon>
        <taxon>Bacteroidota</taxon>
        <taxon>Flavobacteriia</taxon>
        <taxon>Flavobacteriales</taxon>
        <taxon>Flavobacteriaceae</taxon>
        <taxon>Flavobacterium</taxon>
    </lineage>
</organism>
<evidence type="ECO:0000256" key="1">
    <source>
        <dbReference type="SAM" id="Phobius"/>
    </source>
</evidence>
<dbReference type="AlphaFoldDB" id="A0A095SVU4"/>
<feature type="transmembrane region" description="Helical" evidence="1">
    <location>
        <begin position="87"/>
        <end position="104"/>
    </location>
</feature>
<evidence type="ECO:0000313" key="3">
    <source>
        <dbReference type="Proteomes" id="UP000029554"/>
    </source>
</evidence>
<dbReference type="Proteomes" id="UP000029554">
    <property type="component" value="Unassembled WGS sequence"/>
</dbReference>
<feature type="transmembrane region" description="Helical" evidence="1">
    <location>
        <begin position="32"/>
        <end position="54"/>
    </location>
</feature>
<feature type="transmembrane region" description="Helical" evidence="1">
    <location>
        <begin position="6"/>
        <end position="25"/>
    </location>
</feature>
<comment type="caution">
    <text evidence="2">The sequence shown here is derived from an EMBL/GenBank/DDBJ whole genome shotgun (WGS) entry which is preliminary data.</text>
</comment>
<feature type="transmembrane region" description="Helical" evidence="1">
    <location>
        <begin position="116"/>
        <end position="136"/>
    </location>
</feature>